<sequence>MVKIIIVDDHLIVREGIRLILETQDGYEVIGEAENGQQALVLLETKIPDVILLDLNMPILDGLNFLKKFNSLGKGIPVIVLTTYNEQHLLLEAVELGVASYLLKDTGREKLFATIDAALRGETLLQPEMLQLLLRAQAEKHTPKLFTAKELLVLKALARGLKNNEIAEEMNVAERTVKSYLTTIYSKLDVKSRAQAIAVAIDKKYI</sequence>
<dbReference type="GO" id="GO:0005737">
    <property type="term" value="C:cytoplasm"/>
    <property type="evidence" value="ECO:0007669"/>
    <property type="project" value="UniProtKB-SubCell"/>
</dbReference>
<dbReference type="PROSITE" id="PS50110">
    <property type="entry name" value="RESPONSE_REGULATORY"/>
    <property type="match status" value="1"/>
</dbReference>
<evidence type="ECO:0000256" key="1">
    <source>
        <dbReference type="ARBA" id="ARBA00004496"/>
    </source>
</evidence>
<name>A0A0A3II72_9BACI</name>
<dbReference type="InterPro" id="IPR011006">
    <property type="entry name" value="CheY-like_superfamily"/>
</dbReference>
<dbReference type="PRINTS" id="PR00038">
    <property type="entry name" value="HTHLUXR"/>
</dbReference>
<evidence type="ECO:0000259" key="7">
    <source>
        <dbReference type="PROSITE" id="PS50043"/>
    </source>
</evidence>
<feature type="domain" description="Response regulatory" evidence="8">
    <location>
        <begin position="3"/>
        <end position="119"/>
    </location>
</feature>
<evidence type="ECO:0000256" key="5">
    <source>
        <dbReference type="ARBA" id="ARBA00023163"/>
    </source>
</evidence>
<dbReference type="SMART" id="SM00421">
    <property type="entry name" value="HTH_LUXR"/>
    <property type="match status" value="1"/>
</dbReference>
<dbReference type="InterPro" id="IPR039420">
    <property type="entry name" value="WalR-like"/>
</dbReference>
<keyword evidence="3" id="KW-0805">Transcription regulation</keyword>
<evidence type="ECO:0000259" key="8">
    <source>
        <dbReference type="PROSITE" id="PS50110"/>
    </source>
</evidence>
<comment type="subcellular location">
    <subcellularLocation>
        <location evidence="1">Cytoplasm</location>
    </subcellularLocation>
</comment>
<evidence type="ECO:0000256" key="3">
    <source>
        <dbReference type="ARBA" id="ARBA00023015"/>
    </source>
</evidence>
<dbReference type="RefSeq" id="WP_036155192.1">
    <property type="nucleotide sequence ID" value="NZ_AVCX01000005.1"/>
</dbReference>
<dbReference type="SUPFAM" id="SSF46894">
    <property type="entry name" value="C-terminal effector domain of the bipartite response regulators"/>
    <property type="match status" value="1"/>
</dbReference>
<dbReference type="InterPro" id="IPR001789">
    <property type="entry name" value="Sig_transdc_resp-reg_receiver"/>
</dbReference>
<dbReference type="SMART" id="SM00448">
    <property type="entry name" value="REC"/>
    <property type="match status" value="1"/>
</dbReference>
<dbReference type="InterPro" id="IPR058245">
    <property type="entry name" value="NreC/VraR/RcsB-like_REC"/>
</dbReference>
<comment type="caution">
    <text evidence="9">The sequence shown here is derived from an EMBL/GenBank/DDBJ whole genome shotgun (WGS) entry which is preliminary data.</text>
</comment>
<keyword evidence="4" id="KW-0238">DNA-binding</keyword>
<dbReference type="Pfam" id="PF00072">
    <property type="entry name" value="Response_reg"/>
    <property type="match status" value="1"/>
</dbReference>
<dbReference type="STRING" id="1220589.CD32_12870"/>
<dbReference type="Pfam" id="PF00196">
    <property type="entry name" value="GerE"/>
    <property type="match status" value="1"/>
</dbReference>
<evidence type="ECO:0000313" key="10">
    <source>
        <dbReference type="Proteomes" id="UP000030437"/>
    </source>
</evidence>
<dbReference type="InterPro" id="IPR016032">
    <property type="entry name" value="Sig_transdc_resp-reg_C-effctor"/>
</dbReference>
<reference evidence="9 10" key="1">
    <citation type="submission" date="2014-02" db="EMBL/GenBank/DDBJ databases">
        <title>Draft genome sequence of Lysinibacillus odysseyi NBRC 100172.</title>
        <authorList>
            <person name="Zhang F."/>
            <person name="Wang G."/>
            <person name="Zhang L."/>
        </authorList>
    </citation>
    <scope>NUCLEOTIDE SEQUENCE [LARGE SCALE GENOMIC DNA]</scope>
    <source>
        <strain evidence="9 10">NBRC 100172</strain>
    </source>
</reference>
<dbReference type="AlphaFoldDB" id="A0A0A3II72"/>
<dbReference type="OrthoDB" id="9780153at2"/>
<feature type="domain" description="HTH luxR-type" evidence="7">
    <location>
        <begin position="139"/>
        <end position="204"/>
    </location>
</feature>
<dbReference type="EMBL" id="JPVP01000056">
    <property type="protein sequence ID" value="KGR84471.1"/>
    <property type="molecule type" value="Genomic_DNA"/>
</dbReference>
<evidence type="ECO:0000256" key="4">
    <source>
        <dbReference type="ARBA" id="ARBA00023125"/>
    </source>
</evidence>
<feature type="modified residue" description="4-aspartylphosphate" evidence="6">
    <location>
        <position position="54"/>
    </location>
</feature>
<keyword evidence="5" id="KW-0804">Transcription</keyword>
<proteinExistence type="predicted"/>
<dbReference type="PANTHER" id="PTHR43214:SF37">
    <property type="entry name" value="TRANSCRIPTIONAL REGULATORY PROTEIN YDFI"/>
    <property type="match status" value="1"/>
</dbReference>
<dbReference type="PROSITE" id="PS50043">
    <property type="entry name" value="HTH_LUXR_2"/>
    <property type="match status" value="1"/>
</dbReference>
<organism evidence="9 10">
    <name type="scientific">Lysinibacillus odysseyi 34hs-1 = NBRC 100172</name>
    <dbReference type="NCBI Taxonomy" id="1220589"/>
    <lineage>
        <taxon>Bacteria</taxon>
        <taxon>Bacillati</taxon>
        <taxon>Bacillota</taxon>
        <taxon>Bacilli</taxon>
        <taxon>Bacillales</taxon>
        <taxon>Bacillaceae</taxon>
        <taxon>Lysinibacillus</taxon>
    </lineage>
</organism>
<keyword evidence="10" id="KW-1185">Reference proteome</keyword>
<dbReference type="InterPro" id="IPR000792">
    <property type="entry name" value="Tscrpt_reg_LuxR_C"/>
</dbReference>
<evidence type="ECO:0000313" key="9">
    <source>
        <dbReference type="EMBL" id="KGR84471.1"/>
    </source>
</evidence>
<keyword evidence="2 6" id="KW-0597">Phosphoprotein</keyword>
<dbReference type="CDD" id="cd06170">
    <property type="entry name" value="LuxR_C_like"/>
    <property type="match status" value="1"/>
</dbReference>
<dbReference type="Proteomes" id="UP000030437">
    <property type="component" value="Unassembled WGS sequence"/>
</dbReference>
<evidence type="ECO:0000256" key="2">
    <source>
        <dbReference type="ARBA" id="ARBA00022553"/>
    </source>
</evidence>
<dbReference type="eggNOG" id="COG2197">
    <property type="taxonomic scope" value="Bacteria"/>
</dbReference>
<gene>
    <name evidence="9" type="ORF">CD32_12870</name>
</gene>
<dbReference type="GO" id="GO:0003677">
    <property type="term" value="F:DNA binding"/>
    <property type="evidence" value="ECO:0007669"/>
    <property type="project" value="UniProtKB-KW"/>
</dbReference>
<dbReference type="PANTHER" id="PTHR43214">
    <property type="entry name" value="TWO-COMPONENT RESPONSE REGULATOR"/>
    <property type="match status" value="1"/>
</dbReference>
<dbReference type="CDD" id="cd17535">
    <property type="entry name" value="REC_NarL-like"/>
    <property type="match status" value="1"/>
</dbReference>
<dbReference type="SUPFAM" id="SSF52172">
    <property type="entry name" value="CheY-like"/>
    <property type="match status" value="1"/>
</dbReference>
<accession>A0A0A3II72</accession>
<protein>
    <submittedName>
        <fullName evidence="9">Chemotaxis protein CheY</fullName>
    </submittedName>
</protein>
<dbReference type="Gene3D" id="3.40.50.2300">
    <property type="match status" value="1"/>
</dbReference>
<evidence type="ECO:0000256" key="6">
    <source>
        <dbReference type="PROSITE-ProRule" id="PRU00169"/>
    </source>
</evidence>
<dbReference type="GO" id="GO:0000160">
    <property type="term" value="P:phosphorelay signal transduction system"/>
    <property type="evidence" value="ECO:0007669"/>
    <property type="project" value="InterPro"/>
</dbReference>
<dbReference type="GO" id="GO:0006355">
    <property type="term" value="P:regulation of DNA-templated transcription"/>
    <property type="evidence" value="ECO:0007669"/>
    <property type="project" value="InterPro"/>
</dbReference>